<sequence>MARIIDKDTRLIDIDFSRITVAAGRLAGNNTPSTVTSGGPGVGQLLNLIPGGTFNGGSFIQYVRLDLDYMARNNEVMMPVEASIQRTSPVPLGYNNNGNNFDQIEEYIYIFSRPLNNNNISDLTNTAQYEFLRSCGLNGTDGSTVLSGNAGWPNQEQTIYAEKRMYSYNTNLGATKG</sequence>
<proteinExistence type="predicted"/>
<gene>
    <name evidence="1" type="ORF">S01H4_38659</name>
</gene>
<organism evidence="1">
    <name type="scientific">marine sediment metagenome</name>
    <dbReference type="NCBI Taxonomy" id="412755"/>
    <lineage>
        <taxon>unclassified sequences</taxon>
        <taxon>metagenomes</taxon>
        <taxon>ecological metagenomes</taxon>
    </lineage>
</organism>
<evidence type="ECO:0000313" key="1">
    <source>
        <dbReference type="EMBL" id="GAG93240.1"/>
    </source>
</evidence>
<protein>
    <submittedName>
        <fullName evidence="1">Uncharacterized protein</fullName>
    </submittedName>
</protein>
<feature type="non-terminal residue" evidence="1">
    <location>
        <position position="177"/>
    </location>
</feature>
<dbReference type="EMBL" id="BART01020865">
    <property type="protein sequence ID" value="GAG93240.1"/>
    <property type="molecule type" value="Genomic_DNA"/>
</dbReference>
<name>X1BDZ9_9ZZZZ</name>
<comment type="caution">
    <text evidence="1">The sequence shown here is derived from an EMBL/GenBank/DDBJ whole genome shotgun (WGS) entry which is preliminary data.</text>
</comment>
<accession>X1BDZ9</accession>
<reference evidence="1" key="1">
    <citation type="journal article" date="2014" name="Front. Microbiol.">
        <title>High frequency of phylogenetically diverse reductive dehalogenase-homologous genes in deep subseafloor sedimentary metagenomes.</title>
        <authorList>
            <person name="Kawai M."/>
            <person name="Futagami T."/>
            <person name="Toyoda A."/>
            <person name="Takaki Y."/>
            <person name="Nishi S."/>
            <person name="Hori S."/>
            <person name="Arai W."/>
            <person name="Tsubouchi T."/>
            <person name="Morono Y."/>
            <person name="Uchiyama I."/>
            <person name="Ito T."/>
            <person name="Fujiyama A."/>
            <person name="Inagaki F."/>
            <person name="Takami H."/>
        </authorList>
    </citation>
    <scope>NUCLEOTIDE SEQUENCE</scope>
    <source>
        <strain evidence="1">Expedition CK06-06</strain>
    </source>
</reference>
<dbReference type="AlphaFoldDB" id="X1BDZ9"/>